<accession>A0A2U2BUY9</accession>
<dbReference type="PANTHER" id="PTHR30537:SF74">
    <property type="entry name" value="HTH-TYPE TRANSCRIPTIONAL REGULATOR TRPI"/>
    <property type="match status" value="1"/>
</dbReference>
<evidence type="ECO:0000259" key="5">
    <source>
        <dbReference type="PROSITE" id="PS50931"/>
    </source>
</evidence>
<evidence type="ECO:0000313" key="6">
    <source>
        <dbReference type="EMBL" id="PWE17799.1"/>
    </source>
</evidence>
<dbReference type="SUPFAM" id="SSF53850">
    <property type="entry name" value="Periplasmic binding protein-like II"/>
    <property type="match status" value="1"/>
</dbReference>
<gene>
    <name evidence="6" type="ORF">DDZ18_09115</name>
</gene>
<feature type="domain" description="HTH lysR-type" evidence="5">
    <location>
        <begin position="41"/>
        <end position="98"/>
    </location>
</feature>
<proteinExistence type="inferred from homology"/>
<dbReference type="FunFam" id="3.40.190.10:FF:000017">
    <property type="entry name" value="Glycine cleavage system transcriptional activator"/>
    <property type="match status" value="1"/>
</dbReference>
<dbReference type="CDD" id="cd08432">
    <property type="entry name" value="PBP2_GcdR_TrpI_HvrB_AmpR_like"/>
    <property type="match status" value="1"/>
</dbReference>
<keyword evidence="4" id="KW-0804">Transcription</keyword>
<evidence type="ECO:0000256" key="3">
    <source>
        <dbReference type="ARBA" id="ARBA00023125"/>
    </source>
</evidence>
<dbReference type="InterPro" id="IPR036390">
    <property type="entry name" value="WH_DNA-bd_sf"/>
</dbReference>
<evidence type="ECO:0000256" key="1">
    <source>
        <dbReference type="ARBA" id="ARBA00009437"/>
    </source>
</evidence>
<dbReference type="SUPFAM" id="SSF46785">
    <property type="entry name" value="Winged helix' DNA-binding domain"/>
    <property type="match status" value="1"/>
</dbReference>
<dbReference type="Pfam" id="PF03466">
    <property type="entry name" value="LysR_substrate"/>
    <property type="match status" value="1"/>
</dbReference>
<dbReference type="Proteomes" id="UP000245168">
    <property type="component" value="Unassembled WGS sequence"/>
</dbReference>
<dbReference type="EMBL" id="QEXV01000003">
    <property type="protein sequence ID" value="PWE17799.1"/>
    <property type="molecule type" value="Genomic_DNA"/>
</dbReference>
<name>A0A2U2BUY9_9PROT</name>
<evidence type="ECO:0000256" key="2">
    <source>
        <dbReference type="ARBA" id="ARBA00023015"/>
    </source>
</evidence>
<dbReference type="Gene3D" id="3.40.190.10">
    <property type="entry name" value="Periplasmic binding protein-like II"/>
    <property type="match status" value="2"/>
</dbReference>
<evidence type="ECO:0000313" key="7">
    <source>
        <dbReference type="Proteomes" id="UP000245168"/>
    </source>
</evidence>
<dbReference type="GO" id="GO:0003700">
    <property type="term" value="F:DNA-binding transcription factor activity"/>
    <property type="evidence" value="ECO:0007669"/>
    <property type="project" value="InterPro"/>
</dbReference>
<protein>
    <submittedName>
        <fullName evidence="6">LysR family transcriptional regulator</fullName>
    </submittedName>
</protein>
<comment type="similarity">
    <text evidence="1">Belongs to the LysR transcriptional regulatory family.</text>
</comment>
<dbReference type="InterPro" id="IPR005119">
    <property type="entry name" value="LysR_subst-bd"/>
</dbReference>
<dbReference type="InterPro" id="IPR000847">
    <property type="entry name" value="LysR_HTH_N"/>
</dbReference>
<dbReference type="GO" id="GO:0006351">
    <property type="term" value="P:DNA-templated transcription"/>
    <property type="evidence" value="ECO:0007669"/>
    <property type="project" value="TreeGrafter"/>
</dbReference>
<comment type="caution">
    <text evidence="6">The sequence shown here is derived from an EMBL/GenBank/DDBJ whole genome shotgun (WGS) entry which is preliminary data.</text>
</comment>
<organism evidence="6 7">
    <name type="scientific">Marinicauda salina</name>
    <dbReference type="NCBI Taxonomy" id="2135793"/>
    <lineage>
        <taxon>Bacteria</taxon>
        <taxon>Pseudomonadati</taxon>
        <taxon>Pseudomonadota</taxon>
        <taxon>Alphaproteobacteria</taxon>
        <taxon>Maricaulales</taxon>
        <taxon>Maricaulaceae</taxon>
        <taxon>Marinicauda</taxon>
    </lineage>
</organism>
<dbReference type="Pfam" id="PF00126">
    <property type="entry name" value="HTH_1"/>
    <property type="match status" value="1"/>
</dbReference>
<dbReference type="AlphaFoldDB" id="A0A2U2BUY9"/>
<dbReference type="PROSITE" id="PS50931">
    <property type="entry name" value="HTH_LYSR"/>
    <property type="match status" value="1"/>
</dbReference>
<evidence type="ECO:0000256" key="4">
    <source>
        <dbReference type="ARBA" id="ARBA00023163"/>
    </source>
</evidence>
<keyword evidence="3" id="KW-0238">DNA-binding</keyword>
<keyword evidence="2" id="KW-0805">Transcription regulation</keyword>
<sequence>MFLLSAISVLVTCRFDEADIKADHCRSFQAFGCARMKRNLPPFAALRAFEAVVRLQSFKDAAHELNVTPSAISHQLRRLEDEVGCRLMRRDRNGVELTPQGQRYASIVTRAMERIAEATSELRWEVGACLTLQAYSTFTIRWLLGRLPDYESATGQPPVRLVTSQLDVDLASEPVDACIFIGHPTRSDVDYTYLFSSRVFPVCSPDYLAAAPPLREPSDLRAHTVLQVYPSAEDWSVWLASAGVTGVNISGDSRFDSYDHALNAASRGLGVALAIEPFAEDDIASGRLVEPFPDARASLPRHWYFASLSSRRDLEKVSLFRDWLVDAIAADPLLETCRRPAAAVVPS</sequence>
<dbReference type="Gene3D" id="1.10.10.10">
    <property type="entry name" value="Winged helix-like DNA-binding domain superfamily/Winged helix DNA-binding domain"/>
    <property type="match status" value="1"/>
</dbReference>
<dbReference type="FunFam" id="1.10.10.10:FF:000001">
    <property type="entry name" value="LysR family transcriptional regulator"/>
    <property type="match status" value="1"/>
</dbReference>
<dbReference type="GO" id="GO:0043565">
    <property type="term" value="F:sequence-specific DNA binding"/>
    <property type="evidence" value="ECO:0007669"/>
    <property type="project" value="TreeGrafter"/>
</dbReference>
<dbReference type="InterPro" id="IPR058163">
    <property type="entry name" value="LysR-type_TF_proteobact-type"/>
</dbReference>
<reference evidence="7" key="1">
    <citation type="submission" date="2018-05" db="EMBL/GenBank/DDBJ databases">
        <authorList>
            <person name="Liu B.-T."/>
        </authorList>
    </citation>
    <scope>NUCLEOTIDE SEQUENCE [LARGE SCALE GENOMIC DNA]</scope>
    <source>
        <strain evidence="7">WD6-1</strain>
    </source>
</reference>
<dbReference type="InterPro" id="IPR036388">
    <property type="entry name" value="WH-like_DNA-bd_sf"/>
</dbReference>
<dbReference type="PANTHER" id="PTHR30537">
    <property type="entry name" value="HTH-TYPE TRANSCRIPTIONAL REGULATOR"/>
    <property type="match status" value="1"/>
</dbReference>
<keyword evidence="7" id="KW-1185">Reference proteome</keyword>